<keyword evidence="3" id="KW-1185">Reference proteome</keyword>
<accession>A0AAV4WJ77</accession>
<organism evidence="2 3">
    <name type="scientific">Caerostris extrusa</name>
    <name type="common">Bark spider</name>
    <name type="synonym">Caerostris bankana</name>
    <dbReference type="NCBI Taxonomy" id="172846"/>
    <lineage>
        <taxon>Eukaryota</taxon>
        <taxon>Metazoa</taxon>
        <taxon>Ecdysozoa</taxon>
        <taxon>Arthropoda</taxon>
        <taxon>Chelicerata</taxon>
        <taxon>Arachnida</taxon>
        <taxon>Araneae</taxon>
        <taxon>Araneomorphae</taxon>
        <taxon>Entelegynae</taxon>
        <taxon>Araneoidea</taxon>
        <taxon>Araneidae</taxon>
        <taxon>Caerostris</taxon>
    </lineage>
</organism>
<dbReference type="EMBL" id="BPLR01016293">
    <property type="protein sequence ID" value="GIY82837.1"/>
    <property type="molecule type" value="Genomic_DNA"/>
</dbReference>
<protein>
    <submittedName>
        <fullName evidence="2">Uncharacterized protein</fullName>
    </submittedName>
</protein>
<gene>
    <name evidence="2" type="ORF">CEXT_260871</name>
</gene>
<name>A0AAV4WJ77_CAEEX</name>
<dbReference type="AlphaFoldDB" id="A0AAV4WJ77"/>
<comment type="caution">
    <text evidence="2">The sequence shown here is derived from an EMBL/GenBank/DDBJ whole genome shotgun (WGS) entry which is preliminary data.</text>
</comment>
<dbReference type="Proteomes" id="UP001054945">
    <property type="component" value="Unassembled WGS sequence"/>
</dbReference>
<feature type="compositionally biased region" description="Basic and acidic residues" evidence="1">
    <location>
        <begin position="60"/>
        <end position="77"/>
    </location>
</feature>
<reference evidence="2 3" key="1">
    <citation type="submission" date="2021-06" db="EMBL/GenBank/DDBJ databases">
        <title>Caerostris extrusa draft genome.</title>
        <authorList>
            <person name="Kono N."/>
            <person name="Arakawa K."/>
        </authorList>
    </citation>
    <scope>NUCLEOTIDE SEQUENCE [LARGE SCALE GENOMIC DNA]</scope>
</reference>
<feature type="compositionally biased region" description="Basic residues" evidence="1">
    <location>
        <begin position="15"/>
        <end position="24"/>
    </location>
</feature>
<evidence type="ECO:0000256" key="1">
    <source>
        <dbReference type="SAM" id="MobiDB-lite"/>
    </source>
</evidence>
<evidence type="ECO:0000313" key="2">
    <source>
        <dbReference type="EMBL" id="GIY82837.1"/>
    </source>
</evidence>
<sequence>MCYQSSGIWGAAYKSGRRGHKYRPNSKEEEMSCLSKSPPEKNDSEIDSNIAPTNNNGDKLATKSNEDRCMVPNRDESLGQQQITR</sequence>
<feature type="region of interest" description="Disordered" evidence="1">
    <location>
        <begin position="1"/>
        <end position="85"/>
    </location>
</feature>
<evidence type="ECO:0000313" key="3">
    <source>
        <dbReference type="Proteomes" id="UP001054945"/>
    </source>
</evidence>
<proteinExistence type="predicted"/>